<dbReference type="SUPFAM" id="SSF52980">
    <property type="entry name" value="Restriction endonuclease-like"/>
    <property type="match status" value="1"/>
</dbReference>
<evidence type="ECO:0000256" key="1">
    <source>
        <dbReference type="SAM" id="MobiDB-lite"/>
    </source>
</evidence>
<feature type="domain" description="Restriction endonuclease type IV Mrr" evidence="2">
    <location>
        <begin position="138"/>
        <end position="254"/>
    </location>
</feature>
<evidence type="ECO:0000259" key="2">
    <source>
        <dbReference type="Pfam" id="PF04471"/>
    </source>
</evidence>
<dbReference type="AlphaFoldDB" id="A0A7X3G5V1"/>
<dbReference type="InterPro" id="IPR011335">
    <property type="entry name" value="Restrct_endonuc-II-like"/>
</dbReference>
<dbReference type="GO" id="GO:0015666">
    <property type="term" value="F:restriction endodeoxyribonuclease activity"/>
    <property type="evidence" value="ECO:0007669"/>
    <property type="project" value="TreeGrafter"/>
</dbReference>
<sequence>MTIVEAIKTAMRAKGGPMTTEEVYRFIVSERLYEFHADNPAGIVRQQIRRHCDGIEYSSASPTKHFKVVDGGRYDILSSPIKTSRSRASARLQQRRPLSSKQKKPAVATPRKELLSEALSLYSKYLAELKRRILRDLKDLSPSEFERFAKRLLDKYGFLDTHVTQISGDGGIDGHGKLKVGLANLHVAFQCKRYLKGNVQRPEIDKFRGACQGDYEQGLLFTTSSFSEGAIGASIKKGAVPIILIDGPAIVDLMISKGFGVQTEEVLPIYTYALDLALDPS</sequence>
<feature type="region of interest" description="Disordered" evidence="1">
    <location>
        <begin position="85"/>
        <end position="109"/>
    </location>
</feature>
<dbReference type="Gene3D" id="3.40.1350.10">
    <property type="match status" value="1"/>
</dbReference>
<dbReference type="InterPro" id="IPR052906">
    <property type="entry name" value="Type_IV_Methyl-Rstrct_Enzyme"/>
</dbReference>
<dbReference type="Proteomes" id="UP000443353">
    <property type="component" value="Unassembled WGS sequence"/>
</dbReference>
<gene>
    <name evidence="3" type="ORF">GPY61_30380</name>
</gene>
<comment type="caution">
    <text evidence="3">The sequence shown here is derived from an EMBL/GenBank/DDBJ whole genome shotgun (WGS) entry which is preliminary data.</text>
</comment>
<name>A0A7X3G5V1_9BURK</name>
<dbReference type="PANTHER" id="PTHR30015:SF7">
    <property type="entry name" value="TYPE IV METHYL-DIRECTED RESTRICTION ENZYME ECOKMRR"/>
    <property type="match status" value="1"/>
</dbReference>
<dbReference type="RefSeq" id="WP_160410755.1">
    <property type="nucleotide sequence ID" value="NZ_WSES01000012.1"/>
</dbReference>
<keyword evidence="3" id="KW-0540">Nuclease</keyword>
<dbReference type="EMBL" id="WSES01000012">
    <property type="protein sequence ID" value="MVW64241.1"/>
    <property type="molecule type" value="Genomic_DNA"/>
</dbReference>
<evidence type="ECO:0000313" key="3">
    <source>
        <dbReference type="EMBL" id="MVW64241.1"/>
    </source>
</evidence>
<keyword evidence="3" id="KW-0255">Endonuclease</keyword>
<feature type="compositionally biased region" description="Low complexity" evidence="1">
    <location>
        <begin position="86"/>
        <end position="96"/>
    </location>
</feature>
<dbReference type="InterPro" id="IPR007560">
    <property type="entry name" value="Restrct_endonuc_IV_Mrr"/>
</dbReference>
<keyword evidence="3" id="KW-0378">Hydrolase</keyword>
<accession>A0A7X3G5V1</accession>
<evidence type="ECO:0000313" key="4">
    <source>
        <dbReference type="Proteomes" id="UP000443353"/>
    </source>
</evidence>
<dbReference type="GO" id="GO:0009307">
    <property type="term" value="P:DNA restriction-modification system"/>
    <property type="evidence" value="ECO:0007669"/>
    <property type="project" value="InterPro"/>
</dbReference>
<dbReference type="Pfam" id="PF04471">
    <property type="entry name" value="Mrr_cat"/>
    <property type="match status" value="1"/>
</dbReference>
<protein>
    <submittedName>
        <fullName evidence="3">Restriction endonuclease</fullName>
    </submittedName>
</protein>
<dbReference type="PANTHER" id="PTHR30015">
    <property type="entry name" value="MRR RESTRICTION SYSTEM PROTEIN"/>
    <property type="match status" value="1"/>
</dbReference>
<keyword evidence="4" id="KW-1185">Reference proteome</keyword>
<dbReference type="InterPro" id="IPR011856">
    <property type="entry name" value="tRNA_endonuc-like_dom_sf"/>
</dbReference>
<reference evidence="3 4" key="1">
    <citation type="submission" date="2019-12" db="EMBL/GenBank/DDBJ databases">
        <authorList>
            <person name="Li C."/>
            <person name="Zhao J."/>
        </authorList>
    </citation>
    <scope>NUCLEOTIDE SEQUENCE [LARGE SCALE GENOMIC DNA]</scope>
    <source>
        <strain evidence="3 4">NEAU-DD11</strain>
    </source>
</reference>
<organism evidence="3 4">
    <name type="scientific">Massilia cellulosiltytica</name>
    <dbReference type="NCBI Taxonomy" id="2683234"/>
    <lineage>
        <taxon>Bacteria</taxon>
        <taxon>Pseudomonadati</taxon>
        <taxon>Pseudomonadota</taxon>
        <taxon>Betaproteobacteria</taxon>
        <taxon>Burkholderiales</taxon>
        <taxon>Oxalobacteraceae</taxon>
        <taxon>Telluria group</taxon>
        <taxon>Massilia</taxon>
    </lineage>
</organism>
<dbReference type="GO" id="GO:0003677">
    <property type="term" value="F:DNA binding"/>
    <property type="evidence" value="ECO:0007669"/>
    <property type="project" value="InterPro"/>
</dbReference>
<proteinExistence type="predicted"/>